<reference evidence="2" key="1">
    <citation type="journal article" date="2014" name="Int. J. Syst. Evol. Microbiol.">
        <title>Complete genome sequence of Corynebacterium casei LMG S-19264T (=DSM 44701T), isolated from a smear-ripened cheese.</title>
        <authorList>
            <consortium name="US DOE Joint Genome Institute (JGI-PGF)"/>
            <person name="Walter F."/>
            <person name="Albersmeier A."/>
            <person name="Kalinowski J."/>
            <person name="Ruckert C."/>
        </authorList>
    </citation>
    <scope>NUCLEOTIDE SEQUENCE</scope>
    <source>
        <strain evidence="2">CGMCC 1.12919</strain>
    </source>
</reference>
<comment type="caution">
    <text evidence="2">The sequence shown here is derived from an EMBL/GenBank/DDBJ whole genome shotgun (WGS) entry which is preliminary data.</text>
</comment>
<dbReference type="SUPFAM" id="SSF82693">
    <property type="entry name" value="Multidrug efflux transporter AcrB pore domain, PN1, PN2, PC1 and PC2 subdomains"/>
    <property type="match status" value="3"/>
</dbReference>
<reference evidence="2" key="2">
    <citation type="submission" date="2020-09" db="EMBL/GenBank/DDBJ databases">
        <authorList>
            <person name="Sun Q."/>
            <person name="Zhou Y."/>
        </authorList>
    </citation>
    <scope>NUCLEOTIDE SEQUENCE</scope>
    <source>
        <strain evidence="2">CGMCC 1.12919</strain>
    </source>
</reference>
<feature type="transmembrane region" description="Helical" evidence="1">
    <location>
        <begin position="12"/>
        <end position="32"/>
    </location>
</feature>
<dbReference type="AlphaFoldDB" id="A0A916UNA9"/>
<dbReference type="Gene3D" id="3.30.70.1440">
    <property type="entry name" value="Multidrug efflux transporter AcrB pore domain"/>
    <property type="match status" value="1"/>
</dbReference>
<feature type="transmembrane region" description="Helical" evidence="1">
    <location>
        <begin position="958"/>
        <end position="980"/>
    </location>
</feature>
<dbReference type="SUPFAM" id="SSF82714">
    <property type="entry name" value="Multidrug efflux transporter AcrB TolC docking domain, DN and DC subdomains"/>
    <property type="match status" value="2"/>
</dbReference>
<dbReference type="Gene3D" id="3.30.70.1430">
    <property type="entry name" value="Multidrug efflux transporter AcrB pore domain"/>
    <property type="match status" value="2"/>
</dbReference>
<dbReference type="PRINTS" id="PR00702">
    <property type="entry name" value="ACRIFLAVINRP"/>
</dbReference>
<dbReference type="GO" id="GO:0005886">
    <property type="term" value="C:plasma membrane"/>
    <property type="evidence" value="ECO:0007669"/>
    <property type="project" value="TreeGrafter"/>
</dbReference>
<evidence type="ECO:0000256" key="1">
    <source>
        <dbReference type="SAM" id="Phobius"/>
    </source>
</evidence>
<dbReference type="SUPFAM" id="SSF82866">
    <property type="entry name" value="Multidrug efflux transporter AcrB transmembrane domain"/>
    <property type="match status" value="2"/>
</dbReference>
<accession>A0A916UNA9</accession>
<feature type="transmembrane region" description="Helical" evidence="1">
    <location>
        <begin position="986"/>
        <end position="1011"/>
    </location>
</feature>
<dbReference type="Pfam" id="PF00873">
    <property type="entry name" value="ACR_tran"/>
    <property type="match status" value="1"/>
</dbReference>
<name>A0A916UNA9_9HYPH</name>
<protein>
    <submittedName>
        <fullName evidence="2">Multidrug transporter</fullName>
    </submittedName>
</protein>
<feature type="transmembrane region" description="Helical" evidence="1">
    <location>
        <begin position="858"/>
        <end position="876"/>
    </location>
</feature>
<dbReference type="Proteomes" id="UP000637002">
    <property type="component" value="Unassembled WGS sequence"/>
</dbReference>
<feature type="transmembrane region" description="Helical" evidence="1">
    <location>
        <begin position="334"/>
        <end position="353"/>
    </location>
</feature>
<dbReference type="Gene3D" id="3.30.2090.10">
    <property type="entry name" value="Multidrug efflux transporter AcrB TolC docking domain, DN and DC subdomains"/>
    <property type="match status" value="2"/>
</dbReference>
<feature type="transmembrane region" description="Helical" evidence="1">
    <location>
        <begin position="432"/>
        <end position="452"/>
    </location>
</feature>
<proteinExistence type="predicted"/>
<gene>
    <name evidence="2" type="ORF">GCM10010994_41220</name>
</gene>
<dbReference type="PANTHER" id="PTHR32063:SF21">
    <property type="entry name" value="MULTIDRUG RESISTANCE PROTEIN MDTB"/>
    <property type="match status" value="1"/>
</dbReference>
<evidence type="ECO:0000313" key="2">
    <source>
        <dbReference type="EMBL" id="GGC78836.1"/>
    </source>
</evidence>
<sequence length="1046" mass="112289">MNVSEFCIRHPVATILMSAALVIGGLFAYRFLPVAALPNTDFPVISVTAQLPGASPDTMANSIATPLIKQFATIPAIDSMSASSTQGNTVINIQFALSRNIDAAAADVQSAITRTQRQLPIEMTTPPSFRKANPADAPVLLLTLTSDVLPLSTLDAFAQQVISPAVSTIDGVAQLLIYGSQKFAVRVQADPNALAVRGIGVDQLQNAVAQANSSTPVGTLQNPSQNLTIQADTQMEKAAQFRDVIVAYSNGRPVRLRDVANVIDSVENNQTASWHDGSRAIILAVQRQPDANTVDVVDKVKAMLPAFQAQLPPSAKIQTLIDRSTSIRHAVEDVQLTLLLTIGLVILVIFLFLRRLSATIIPSLAVPISIIATLGAMYLLGFSIDNISLLGLTLSVGLVVDDAIVMVENIYRHMEEEGKSAFQAALDGSREIGFTIVSITVSLVAVFIPVLLMGGVVGRVFHEFAVVVTCALAASAFVSLTLTPMLASRMLPRPLSHEEARRGIGGLLERGFDRMLGAYDFVLKAALRFKIITFMVFLATIGATAYLFVVIPKGFFPIEDIDQLSISTEARQDISFAEMAKLQGEVEATFRRSPYVKHAASIIGATNSTVNQGRGFVELKPKAERPELKVVLAELRRDLARIPGIQTYMIPNQNLRFGTTRTKSQYQLVLQGLEQSTLYDWAVKMTDAMRADPAFVDVSSDLQANALQSTVAVDRDKATALGISADQIRSTLYSGFGVRQISTIYNTGDSYRVIIEFDPRYGWSNNLLDTVRIRSANGTLVPISAFARIERTSGTLSVNQLGQLPAVTLSFNLPPGKSLSDATAAVDALKGKLGMPPSITTVYSGDADIYQQSLANQGILLLAAIITIYIVLGILYESFVHPFTILTGLPAAALGALATLQLFGLDLSVIAIIGILMLIGIVKKNAIMMIDVALQLLREGAEPESAIYRACILRFRPIMMTTFAALVGTIPIAVGAGASSELRQPLGVAVVGGLVVSQLLTLFITPVLFLYMDRLSKWLAGLGRRKARVDAPAAAPVLTPQVNPAE</sequence>
<feature type="transmembrane region" description="Helical" evidence="1">
    <location>
        <begin position="909"/>
        <end position="937"/>
    </location>
</feature>
<dbReference type="GO" id="GO:0042910">
    <property type="term" value="F:xenobiotic transmembrane transporter activity"/>
    <property type="evidence" value="ECO:0007669"/>
    <property type="project" value="TreeGrafter"/>
</dbReference>
<dbReference type="Gene3D" id="1.20.1640.10">
    <property type="entry name" value="Multidrug efflux transporter AcrB transmembrane domain"/>
    <property type="match status" value="2"/>
</dbReference>
<keyword evidence="1" id="KW-0472">Membrane</keyword>
<feature type="transmembrane region" description="Helical" evidence="1">
    <location>
        <begin position="531"/>
        <end position="551"/>
    </location>
</feature>
<evidence type="ECO:0000313" key="3">
    <source>
        <dbReference type="Proteomes" id="UP000637002"/>
    </source>
</evidence>
<keyword evidence="1" id="KW-0812">Transmembrane</keyword>
<feature type="transmembrane region" description="Helical" evidence="1">
    <location>
        <begin position="464"/>
        <end position="487"/>
    </location>
</feature>
<feature type="transmembrane region" description="Helical" evidence="1">
    <location>
        <begin position="360"/>
        <end position="381"/>
    </location>
</feature>
<dbReference type="EMBL" id="BMGG01000007">
    <property type="protein sequence ID" value="GGC78836.1"/>
    <property type="molecule type" value="Genomic_DNA"/>
</dbReference>
<dbReference type="InterPro" id="IPR001036">
    <property type="entry name" value="Acrflvin-R"/>
</dbReference>
<dbReference type="InterPro" id="IPR027463">
    <property type="entry name" value="AcrB_DN_DC_subdom"/>
</dbReference>
<dbReference type="PANTHER" id="PTHR32063">
    <property type="match status" value="1"/>
</dbReference>
<dbReference type="Gene3D" id="3.30.70.1320">
    <property type="entry name" value="Multidrug efflux transporter AcrB pore domain like"/>
    <property type="match status" value="1"/>
</dbReference>
<keyword evidence="1" id="KW-1133">Transmembrane helix</keyword>
<dbReference type="RefSeq" id="WP_188611050.1">
    <property type="nucleotide sequence ID" value="NZ_BMGG01000007.1"/>
</dbReference>
<organism evidence="2 3">
    <name type="scientific">Chelatococcus reniformis</name>
    <dbReference type="NCBI Taxonomy" id="1494448"/>
    <lineage>
        <taxon>Bacteria</taxon>
        <taxon>Pseudomonadati</taxon>
        <taxon>Pseudomonadota</taxon>
        <taxon>Alphaproteobacteria</taxon>
        <taxon>Hyphomicrobiales</taxon>
        <taxon>Chelatococcaceae</taxon>
        <taxon>Chelatococcus</taxon>
    </lineage>
</organism>
<keyword evidence="3" id="KW-1185">Reference proteome</keyword>